<accession>A0ACC3YGV1</accession>
<reference evidence="1 2" key="1">
    <citation type="journal article" date="2020" name="Phytopathology">
        <title>Genome Sequence Resources of Colletotrichum truncatum, C. plurivorum, C. musicola, and C. sojae: Four Species Pathogenic to Soybean (Glycine max).</title>
        <authorList>
            <person name="Rogerio F."/>
            <person name="Boufleur T.R."/>
            <person name="Ciampi-Guillardi M."/>
            <person name="Sukno S.A."/>
            <person name="Thon M.R."/>
            <person name="Massola Junior N.S."/>
            <person name="Baroncelli R."/>
        </authorList>
    </citation>
    <scope>NUCLEOTIDE SEQUENCE [LARGE SCALE GENOMIC DNA]</scope>
    <source>
        <strain evidence="1 2">CMES1059</strain>
    </source>
</reference>
<protein>
    <submittedName>
        <fullName evidence="1">Benzoate 4-monooxygenase cytochrome p450</fullName>
    </submittedName>
</protein>
<comment type="caution">
    <text evidence="1">The sequence shown here is derived from an EMBL/GenBank/DDBJ whole genome shotgun (WGS) entry which is preliminary data.</text>
</comment>
<dbReference type="Proteomes" id="UP000805649">
    <property type="component" value="Unassembled WGS sequence"/>
</dbReference>
<proteinExistence type="predicted"/>
<keyword evidence="2" id="KW-1185">Reference proteome</keyword>
<evidence type="ECO:0000313" key="2">
    <source>
        <dbReference type="Proteomes" id="UP000805649"/>
    </source>
</evidence>
<name>A0ACC3YGV1_COLTU</name>
<gene>
    <name evidence="1" type="ORF">CTRU02_213840</name>
</gene>
<evidence type="ECO:0000313" key="1">
    <source>
        <dbReference type="EMBL" id="KAL0931105.1"/>
    </source>
</evidence>
<dbReference type="EMBL" id="VUJX02000010">
    <property type="protein sequence ID" value="KAL0931105.1"/>
    <property type="molecule type" value="Genomic_DNA"/>
</dbReference>
<organism evidence="1 2">
    <name type="scientific">Colletotrichum truncatum</name>
    <name type="common">Anthracnose fungus</name>
    <name type="synonym">Colletotrichum capsici</name>
    <dbReference type="NCBI Taxonomy" id="5467"/>
    <lineage>
        <taxon>Eukaryota</taxon>
        <taxon>Fungi</taxon>
        <taxon>Dikarya</taxon>
        <taxon>Ascomycota</taxon>
        <taxon>Pezizomycotina</taxon>
        <taxon>Sordariomycetes</taxon>
        <taxon>Hypocreomycetidae</taxon>
        <taxon>Glomerellales</taxon>
        <taxon>Glomerellaceae</taxon>
        <taxon>Colletotrichum</taxon>
        <taxon>Colletotrichum truncatum species complex</taxon>
    </lineage>
</organism>
<sequence length="475" mass="55113">MNSPKLFDTPILWPTVFSWGTCVLTLAKWLQGRYPWAVEELFDKYDSDVVRVGPNEIAFRSPEAQHDIYMATVRNRETFVKTEFQDLGGDEPGVTAERDPEKHRNVAKQLTPAFSPRALHAQEVHVHRYVDLLIDQLDKHGGTSAAGVDMREWFDWLVLDIAGYMAWCYEFNNLKNAQTCVYLRESIQIGLFGTIRQVLKKFPLLFPLAPFFIPTSVTRTIPTWIQFNRKIVDERLSKRKELQGKDYFSWLLKDDSKIPSEEWLVAQSNVLLAAGFDPLTNILTSAVYFLCKTPRALERLSDEISGSFSTYEEIKAEKLQNAKYLQAVIDESMRLHTNAAFGLPRYSPGAVVDGDYIPKGVIVQNASFAATHCEKYFLKSREFWPERFLGPNDTWYEERFALYDNKKAFKPFSLGPRACPGREIGMMQARIALAKLIWTYEMELVNHQVDWERDSKLFLIWDRPEVRIRFHKRRL</sequence>